<dbReference type="Proteomes" id="UP001432322">
    <property type="component" value="Unassembled WGS sequence"/>
</dbReference>
<feature type="region of interest" description="Disordered" evidence="1">
    <location>
        <begin position="1"/>
        <end position="110"/>
    </location>
</feature>
<evidence type="ECO:0000313" key="3">
    <source>
        <dbReference type="Proteomes" id="UP001432322"/>
    </source>
</evidence>
<feature type="non-terminal residue" evidence="2">
    <location>
        <position position="1"/>
    </location>
</feature>
<proteinExistence type="predicted"/>
<name>A0AAV5UZP9_9BILA</name>
<feature type="compositionally biased region" description="Low complexity" evidence="1">
    <location>
        <begin position="63"/>
        <end position="80"/>
    </location>
</feature>
<feature type="compositionally biased region" description="Basic residues" evidence="1">
    <location>
        <begin position="1"/>
        <end position="26"/>
    </location>
</feature>
<reference evidence="2" key="1">
    <citation type="submission" date="2023-10" db="EMBL/GenBank/DDBJ databases">
        <title>Genome assembly of Pristionchus species.</title>
        <authorList>
            <person name="Yoshida K."/>
            <person name="Sommer R.J."/>
        </authorList>
    </citation>
    <scope>NUCLEOTIDE SEQUENCE</scope>
    <source>
        <strain evidence="2">RS5133</strain>
    </source>
</reference>
<feature type="compositionally biased region" description="Basic and acidic residues" evidence="1">
    <location>
        <begin position="45"/>
        <end position="54"/>
    </location>
</feature>
<protein>
    <submittedName>
        <fullName evidence="2">Uncharacterized protein</fullName>
    </submittedName>
</protein>
<sequence length="110" mass="12491">NHSTHHGIPRPLRALRRRRCRSRLQARHAQPVPSSSSPRRAGRGRSQDRQDSAQRHGQGPVTTASRRPSALLLRSLLTRRSPIHSIPTVSTRCTRPYRMLSPRNNEQGPQ</sequence>
<gene>
    <name evidence="2" type="ORF">PFISCL1PPCAC_3555</name>
</gene>
<comment type="caution">
    <text evidence="2">The sequence shown here is derived from an EMBL/GenBank/DDBJ whole genome shotgun (WGS) entry which is preliminary data.</text>
</comment>
<dbReference type="EMBL" id="BTSY01000001">
    <property type="protein sequence ID" value="GMT12258.1"/>
    <property type="molecule type" value="Genomic_DNA"/>
</dbReference>
<evidence type="ECO:0000256" key="1">
    <source>
        <dbReference type="SAM" id="MobiDB-lite"/>
    </source>
</evidence>
<accession>A0AAV5UZP9</accession>
<dbReference type="AlphaFoldDB" id="A0AAV5UZP9"/>
<organism evidence="2 3">
    <name type="scientific">Pristionchus fissidentatus</name>
    <dbReference type="NCBI Taxonomy" id="1538716"/>
    <lineage>
        <taxon>Eukaryota</taxon>
        <taxon>Metazoa</taxon>
        <taxon>Ecdysozoa</taxon>
        <taxon>Nematoda</taxon>
        <taxon>Chromadorea</taxon>
        <taxon>Rhabditida</taxon>
        <taxon>Rhabditina</taxon>
        <taxon>Diplogasteromorpha</taxon>
        <taxon>Diplogasteroidea</taxon>
        <taxon>Neodiplogasteridae</taxon>
        <taxon>Pristionchus</taxon>
    </lineage>
</organism>
<evidence type="ECO:0000313" key="2">
    <source>
        <dbReference type="EMBL" id="GMT12258.1"/>
    </source>
</evidence>
<feature type="compositionally biased region" description="Low complexity" evidence="1">
    <location>
        <begin position="27"/>
        <end position="39"/>
    </location>
</feature>
<keyword evidence="3" id="KW-1185">Reference proteome</keyword>